<dbReference type="EMBL" id="JBBNFP010000048">
    <property type="protein sequence ID" value="MEQ2487449.1"/>
    <property type="molecule type" value="Genomic_DNA"/>
</dbReference>
<reference evidence="3 4" key="1">
    <citation type="submission" date="2024-04" db="EMBL/GenBank/DDBJ databases">
        <title>Human intestinal bacterial collection.</title>
        <authorList>
            <person name="Pauvert C."/>
            <person name="Hitch T.C.A."/>
            <person name="Clavel T."/>
        </authorList>
    </citation>
    <scope>NUCLEOTIDE SEQUENCE [LARGE SCALE GENOMIC DNA]</scope>
    <source>
        <strain evidence="3 4">CLA-AA-H145</strain>
    </source>
</reference>
<keyword evidence="1" id="KW-0472">Membrane</keyword>
<dbReference type="RefSeq" id="WP_215760536.1">
    <property type="nucleotide sequence ID" value="NZ_JAHKBE010000050.1"/>
</dbReference>
<organism evidence="3 4">
    <name type="scientific">Hallella faecis</name>
    <dbReference type="NCBI Taxonomy" id="2841596"/>
    <lineage>
        <taxon>Bacteria</taxon>
        <taxon>Pseudomonadati</taxon>
        <taxon>Bacteroidota</taxon>
        <taxon>Bacteroidia</taxon>
        <taxon>Bacteroidales</taxon>
        <taxon>Prevotellaceae</taxon>
        <taxon>Hallella</taxon>
    </lineage>
</organism>
<dbReference type="InterPro" id="IPR000326">
    <property type="entry name" value="PAP2/HPO"/>
</dbReference>
<name>A0ABV1FSR5_9BACT</name>
<dbReference type="Pfam" id="PF01569">
    <property type="entry name" value="PAP2"/>
    <property type="match status" value="1"/>
</dbReference>
<dbReference type="PANTHER" id="PTHR14969">
    <property type="entry name" value="SPHINGOSINE-1-PHOSPHATE PHOSPHOHYDROLASE"/>
    <property type="match status" value="1"/>
</dbReference>
<keyword evidence="1" id="KW-0812">Transmembrane</keyword>
<feature type="transmembrane region" description="Helical" evidence="1">
    <location>
        <begin position="118"/>
        <end position="139"/>
    </location>
</feature>
<evidence type="ECO:0000259" key="2">
    <source>
        <dbReference type="SMART" id="SM00014"/>
    </source>
</evidence>
<feature type="transmembrane region" description="Helical" evidence="1">
    <location>
        <begin position="64"/>
        <end position="82"/>
    </location>
</feature>
<evidence type="ECO:0000313" key="3">
    <source>
        <dbReference type="EMBL" id="MEQ2487449.1"/>
    </source>
</evidence>
<feature type="transmembrane region" description="Helical" evidence="1">
    <location>
        <begin position="170"/>
        <end position="188"/>
    </location>
</feature>
<dbReference type="InterPro" id="IPR036938">
    <property type="entry name" value="PAP2/HPO_sf"/>
</dbReference>
<keyword evidence="1" id="KW-1133">Transmembrane helix</keyword>
<comment type="caution">
    <text evidence="3">The sequence shown here is derived from an EMBL/GenBank/DDBJ whole genome shotgun (WGS) entry which is preliminary data.</text>
</comment>
<feature type="domain" description="Phosphatidic acid phosphatase type 2/haloperoxidase" evidence="2">
    <location>
        <begin position="68"/>
        <end position="185"/>
    </location>
</feature>
<evidence type="ECO:0000313" key="4">
    <source>
        <dbReference type="Proteomes" id="UP001487296"/>
    </source>
</evidence>
<gene>
    <name evidence="3" type="ORF">AAAT34_10415</name>
</gene>
<dbReference type="SUPFAM" id="SSF48317">
    <property type="entry name" value="Acid phosphatase/Vanadium-dependent haloperoxidase"/>
    <property type="match status" value="1"/>
</dbReference>
<evidence type="ECO:0000256" key="1">
    <source>
        <dbReference type="SAM" id="Phobius"/>
    </source>
</evidence>
<dbReference type="Proteomes" id="UP001487296">
    <property type="component" value="Unassembled WGS sequence"/>
</dbReference>
<sequence length="237" mass="27584">MTDLLLSTVIQTLVDWDTQIFLAINGLHNDYWDNFMQMFSGRFIWLPFYLSIAYVMFRCFPWRVNVTCLIVLALLITINDQMSGSLIRSFVGRLRPANTDNPISPLVHIVDGYRGGRYGFPSAHSANCWGLAFFIYYVFRRHLLTTTLMAWAFITCWSRMYLGVHYFGDIIVGMLVGVVTASLVYYVFQRSLHRMTETYKPYQPDAPHMYIPVMVCWLEILLMLILSFGYNAHTDTF</sequence>
<dbReference type="PANTHER" id="PTHR14969:SF13">
    <property type="entry name" value="AT30094P"/>
    <property type="match status" value="1"/>
</dbReference>
<feature type="transmembrane region" description="Helical" evidence="1">
    <location>
        <begin position="209"/>
        <end position="230"/>
    </location>
</feature>
<protein>
    <submittedName>
        <fullName evidence="3">Phosphatase PAP2 family protein</fullName>
    </submittedName>
</protein>
<accession>A0ABV1FSR5</accession>
<dbReference type="CDD" id="cd03395">
    <property type="entry name" value="PAP2_like_4"/>
    <property type="match status" value="1"/>
</dbReference>
<feature type="transmembrane region" description="Helical" evidence="1">
    <location>
        <begin position="39"/>
        <end position="57"/>
    </location>
</feature>
<dbReference type="SMART" id="SM00014">
    <property type="entry name" value="acidPPc"/>
    <property type="match status" value="1"/>
</dbReference>
<keyword evidence="4" id="KW-1185">Reference proteome</keyword>
<dbReference type="Gene3D" id="1.20.144.10">
    <property type="entry name" value="Phosphatidic acid phosphatase type 2/haloperoxidase"/>
    <property type="match status" value="1"/>
</dbReference>
<proteinExistence type="predicted"/>